<evidence type="ECO:0000256" key="1">
    <source>
        <dbReference type="SAM" id="MobiDB-lite"/>
    </source>
</evidence>
<reference evidence="2 3" key="1">
    <citation type="journal article" date="2017" name="Chemistry">
        <title>Isolation, Biosynthesis and Chemical Modifications of Rubterolones A-F: Rare Tropolone Alkaloids from Actinomadura sp. 5-2.</title>
        <authorList>
            <person name="Guo H."/>
            <person name="Benndorf R."/>
            <person name="Leichnitz D."/>
            <person name="Klassen J.L."/>
            <person name="Vollmers J."/>
            <person name="Gorls H."/>
            <person name="Steinacker M."/>
            <person name="Weigel C."/>
            <person name="Dahse H.M."/>
            <person name="Kaster A.K."/>
            <person name="de Beer Z.W."/>
            <person name="Poulsen M."/>
            <person name="Beemelmanns C."/>
        </authorList>
    </citation>
    <scope>NUCLEOTIDE SEQUENCE [LARGE SCALE GENOMIC DNA]</scope>
    <source>
        <strain evidence="2 3">5-2</strain>
    </source>
</reference>
<feature type="region of interest" description="Disordered" evidence="1">
    <location>
        <begin position="1"/>
        <end position="20"/>
    </location>
</feature>
<dbReference type="EMBL" id="MTBP01000002">
    <property type="protein sequence ID" value="POM25611.1"/>
    <property type="molecule type" value="Genomic_DNA"/>
</dbReference>
<evidence type="ECO:0000313" key="2">
    <source>
        <dbReference type="EMBL" id="POM25611.1"/>
    </source>
</evidence>
<name>A0A2P4UKM8_9ACTN</name>
<dbReference type="RefSeq" id="WP_103564568.1">
    <property type="nucleotide sequence ID" value="NZ_MTBP01000002.1"/>
</dbReference>
<dbReference type="Pfam" id="PF05331">
    <property type="entry name" value="DUF742"/>
    <property type="match status" value="1"/>
</dbReference>
<sequence>MRLPDDTGEPAAPRDDDAALRPFVLTSGRAAHGDLALDTLLRADPTGSPLAVAAAPQARALLRLCRGGTLSVAEAAAHLELPVSVVLVLADDLVASHHLRARSEPPPTAPGTDLLQKVLDGLNAL</sequence>
<dbReference type="AlphaFoldDB" id="A0A2P4UKM8"/>
<evidence type="ECO:0008006" key="4">
    <source>
        <dbReference type="Google" id="ProtNLM"/>
    </source>
</evidence>
<evidence type="ECO:0000313" key="3">
    <source>
        <dbReference type="Proteomes" id="UP000242367"/>
    </source>
</evidence>
<proteinExistence type="predicted"/>
<accession>A0A2P4UKM8</accession>
<comment type="caution">
    <text evidence="2">The sequence shown here is derived from an EMBL/GenBank/DDBJ whole genome shotgun (WGS) entry which is preliminary data.</text>
</comment>
<dbReference type="PANTHER" id="PTHR36221:SF1">
    <property type="entry name" value="DUF742 DOMAIN-CONTAINING PROTEIN"/>
    <property type="match status" value="1"/>
</dbReference>
<dbReference type="InterPro" id="IPR007995">
    <property type="entry name" value="DUF742"/>
</dbReference>
<keyword evidence="3" id="KW-1185">Reference proteome</keyword>
<gene>
    <name evidence="2" type="ORF">BTM25_42590</name>
</gene>
<dbReference type="PANTHER" id="PTHR36221">
    <property type="entry name" value="DUF742 DOMAIN-CONTAINING PROTEIN"/>
    <property type="match status" value="1"/>
</dbReference>
<organism evidence="2 3">
    <name type="scientific">Actinomadura rubteroloni</name>
    <dbReference type="NCBI Taxonomy" id="1926885"/>
    <lineage>
        <taxon>Bacteria</taxon>
        <taxon>Bacillati</taxon>
        <taxon>Actinomycetota</taxon>
        <taxon>Actinomycetes</taxon>
        <taxon>Streptosporangiales</taxon>
        <taxon>Thermomonosporaceae</taxon>
        <taxon>Actinomadura</taxon>
    </lineage>
</organism>
<dbReference type="Proteomes" id="UP000242367">
    <property type="component" value="Unassembled WGS sequence"/>
</dbReference>
<protein>
    <recommendedName>
        <fullName evidence="4">DUF742 domain-containing protein</fullName>
    </recommendedName>
</protein>